<evidence type="ECO:0000256" key="3">
    <source>
        <dbReference type="ARBA" id="ARBA00022448"/>
    </source>
</evidence>
<dbReference type="Proteomes" id="UP000485058">
    <property type="component" value="Unassembled WGS sequence"/>
</dbReference>
<feature type="domain" description="Amino acid transporter transmembrane" evidence="10">
    <location>
        <begin position="31"/>
        <end position="258"/>
    </location>
</feature>
<feature type="domain" description="Amino acid transporter transmembrane" evidence="10">
    <location>
        <begin position="282"/>
        <end position="489"/>
    </location>
</feature>
<comment type="subcellular location">
    <subcellularLocation>
        <location evidence="1">Membrane</location>
        <topology evidence="1">Multi-pass membrane protein</topology>
    </subcellularLocation>
</comment>
<proteinExistence type="inferred from homology"/>
<protein>
    <submittedName>
        <fullName evidence="11">Aa_trans domain-containing protein</fullName>
    </submittedName>
</protein>
<feature type="transmembrane region" description="Helical" evidence="9">
    <location>
        <begin position="38"/>
        <end position="55"/>
    </location>
</feature>
<organism evidence="11 12">
    <name type="scientific">Haematococcus lacustris</name>
    <name type="common">Green alga</name>
    <name type="synonym">Haematococcus pluvialis</name>
    <dbReference type="NCBI Taxonomy" id="44745"/>
    <lineage>
        <taxon>Eukaryota</taxon>
        <taxon>Viridiplantae</taxon>
        <taxon>Chlorophyta</taxon>
        <taxon>core chlorophytes</taxon>
        <taxon>Chlorophyceae</taxon>
        <taxon>CS clade</taxon>
        <taxon>Chlamydomonadales</taxon>
        <taxon>Haematococcaceae</taxon>
        <taxon>Haematococcus</taxon>
    </lineage>
</organism>
<keyword evidence="6 9" id="KW-1133">Transmembrane helix</keyword>
<feature type="transmembrane region" description="Helical" evidence="9">
    <location>
        <begin position="61"/>
        <end position="85"/>
    </location>
</feature>
<dbReference type="PANTHER" id="PTHR22950:SF458">
    <property type="entry name" value="SODIUM-COUPLED NEUTRAL AMINO ACID TRANSPORTER 11-RELATED"/>
    <property type="match status" value="1"/>
</dbReference>
<feature type="transmembrane region" description="Helical" evidence="9">
    <location>
        <begin position="462"/>
        <end position="484"/>
    </location>
</feature>
<keyword evidence="5" id="KW-0029">Amino-acid transport</keyword>
<gene>
    <name evidence="11" type="ORF">HaLaN_16067</name>
</gene>
<dbReference type="InterPro" id="IPR013057">
    <property type="entry name" value="AA_transpt_TM"/>
</dbReference>
<evidence type="ECO:0000256" key="8">
    <source>
        <dbReference type="SAM" id="MobiDB-lite"/>
    </source>
</evidence>
<evidence type="ECO:0000256" key="4">
    <source>
        <dbReference type="ARBA" id="ARBA00022692"/>
    </source>
</evidence>
<feature type="transmembrane region" description="Helical" evidence="9">
    <location>
        <begin position="181"/>
        <end position="207"/>
    </location>
</feature>
<evidence type="ECO:0000256" key="6">
    <source>
        <dbReference type="ARBA" id="ARBA00022989"/>
    </source>
</evidence>
<evidence type="ECO:0000256" key="5">
    <source>
        <dbReference type="ARBA" id="ARBA00022970"/>
    </source>
</evidence>
<evidence type="ECO:0000256" key="1">
    <source>
        <dbReference type="ARBA" id="ARBA00004141"/>
    </source>
</evidence>
<feature type="transmembrane region" description="Helical" evidence="9">
    <location>
        <begin position="151"/>
        <end position="169"/>
    </location>
</feature>
<keyword evidence="4 9" id="KW-0812">Transmembrane</keyword>
<evidence type="ECO:0000313" key="11">
    <source>
        <dbReference type="EMBL" id="GFH19163.1"/>
    </source>
</evidence>
<comment type="similarity">
    <text evidence="2">Belongs to the amino acid/polyamine transporter 2 family.</text>
</comment>
<dbReference type="Pfam" id="PF01490">
    <property type="entry name" value="Aa_trans"/>
    <property type="match status" value="2"/>
</dbReference>
<feature type="non-terminal residue" evidence="11">
    <location>
        <position position="1"/>
    </location>
</feature>
<name>A0A699Z957_HAELA</name>
<evidence type="ECO:0000259" key="10">
    <source>
        <dbReference type="Pfam" id="PF01490"/>
    </source>
</evidence>
<feature type="transmembrane region" description="Helical" evidence="9">
    <location>
        <begin position="219"/>
        <end position="238"/>
    </location>
</feature>
<dbReference type="GO" id="GO:0015179">
    <property type="term" value="F:L-amino acid transmembrane transporter activity"/>
    <property type="evidence" value="ECO:0007669"/>
    <property type="project" value="TreeGrafter"/>
</dbReference>
<evidence type="ECO:0000313" key="12">
    <source>
        <dbReference type="Proteomes" id="UP000485058"/>
    </source>
</evidence>
<feature type="region of interest" description="Disordered" evidence="8">
    <location>
        <begin position="320"/>
        <end position="372"/>
    </location>
</feature>
<dbReference type="PANTHER" id="PTHR22950">
    <property type="entry name" value="AMINO ACID TRANSPORTER"/>
    <property type="match status" value="1"/>
</dbReference>
<evidence type="ECO:0000256" key="2">
    <source>
        <dbReference type="ARBA" id="ARBA00008066"/>
    </source>
</evidence>
<reference evidence="11 12" key="1">
    <citation type="submission" date="2020-02" db="EMBL/GenBank/DDBJ databases">
        <title>Draft genome sequence of Haematococcus lacustris strain NIES-144.</title>
        <authorList>
            <person name="Morimoto D."/>
            <person name="Nakagawa S."/>
            <person name="Yoshida T."/>
            <person name="Sawayama S."/>
        </authorList>
    </citation>
    <scope>NUCLEOTIDE SEQUENCE [LARGE SCALE GENOMIC DNA]</scope>
    <source>
        <strain evidence="11 12">NIES-144</strain>
    </source>
</reference>
<comment type="caution">
    <text evidence="11">The sequence shown here is derived from an EMBL/GenBank/DDBJ whole genome shotgun (WGS) entry which is preliminary data.</text>
</comment>
<evidence type="ECO:0000256" key="9">
    <source>
        <dbReference type="SAM" id="Phobius"/>
    </source>
</evidence>
<dbReference type="GO" id="GO:0016020">
    <property type="term" value="C:membrane"/>
    <property type="evidence" value="ECO:0007669"/>
    <property type="project" value="UniProtKB-SubCell"/>
</dbReference>
<dbReference type="EMBL" id="BLLF01001416">
    <property type="protein sequence ID" value="GFH19163.1"/>
    <property type="molecule type" value="Genomic_DNA"/>
</dbReference>
<feature type="transmembrane region" description="Helical" evidence="9">
    <location>
        <begin position="439"/>
        <end position="456"/>
    </location>
</feature>
<keyword evidence="3" id="KW-0813">Transport</keyword>
<feature type="non-terminal residue" evidence="11">
    <location>
        <position position="504"/>
    </location>
</feature>
<keyword evidence="7 9" id="KW-0472">Membrane</keyword>
<accession>A0A699Z957</accession>
<dbReference type="AlphaFoldDB" id="A0A699Z957"/>
<feature type="transmembrane region" description="Helical" evidence="9">
    <location>
        <begin position="106"/>
        <end position="131"/>
    </location>
</feature>
<keyword evidence="12" id="KW-1185">Reference proteome</keyword>
<sequence length="504" mass="54022">MCTWSRNGDGDGNEANRMTMMHRVSSHDLSRSTIQQSVLNLVNCIVGAGVLGYPYCFKSSGYMLATVIMLVCLVACRFSYQLMLYCTQLTSRRTFEDMAEQATGQLGKLTITLCVAALNLGSIVAYLNILADVLSSVAGTIIPPGAEPSRSVFLAGVTLFGALPVALIVRDHHVMASFSMASVGFIVLFACVIVLFACLPTLPYVAAAHGEIRMWRMDGLLVAFPVMAYSFTAHPYYLGIFTSMQKPTQAGMLHVTDTVRCLAPCVSSKQSKHAWGLRGAYERAVKLCYGLSILGSVPLVILPFYNIVLPWVGLESSHRPAAGMPDTRMKSRQSDDEEEVAASTHPHSPSPLGFQGSTSRSGRISDDPVMRAGPHALGLNGSGAVKRGHTSAVQHTALEQPLPPALEALGEGQATDIVDLRLQHDGHHEEIAGSLSQHVLVVSIVLGMAMASAIWVPNVEFIFGLTGATASVIISYIMPALIFIRLVAQSPELTAASIAFTNTK</sequence>
<evidence type="ECO:0000256" key="7">
    <source>
        <dbReference type="ARBA" id="ARBA00023136"/>
    </source>
</evidence>